<dbReference type="GO" id="GO:0005524">
    <property type="term" value="F:ATP binding"/>
    <property type="evidence" value="ECO:0007669"/>
    <property type="project" value="InterPro"/>
</dbReference>
<dbReference type="PANTHER" id="PTHR30050">
    <property type="entry name" value="CHROMOSOMAL REPLICATION INITIATOR PROTEIN DNAA"/>
    <property type="match status" value="1"/>
</dbReference>
<keyword evidence="3" id="KW-0067">ATP-binding</keyword>
<dbReference type="SMART" id="SM00382">
    <property type="entry name" value="AAA"/>
    <property type="match status" value="1"/>
</dbReference>
<dbReference type="GO" id="GO:0006260">
    <property type="term" value="P:DNA replication"/>
    <property type="evidence" value="ECO:0007669"/>
    <property type="project" value="TreeGrafter"/>
</dbReference>
<feature type="domain" description="AAA+ ATPase" evidence="2">
    <location>
        <begin position="130"/>
        <end position="256"/>
    </location>
</feature>
<keyword evidence="3" id="KW-0378">Hydrolase</keyword>
<dbReference type="GO" id="GO:0004386">
    <property type="term" value="F:helicase activity"/>
    <property type="evidence" value="ECO:0007669"/>
    <property type="project" value="UniProtKB-KW"/>
</dbReference>
<organism evidence="3">
    <name type="scientific">Myoviridae sp. cteBs22</name>
    <dbReference type="NCBI Taxonomy" id="2826675"/>
    <lineage>
        <taxon>Viruses</taxon>
        <taxon>Duplodnaviria</taxon>
        <taxon>Heunggongvirae</taxon>
        <taxon>Uroviricota</taxon>
        <taxon>Caudoviricetes</taxon>
    </lineage>
</organism>
<dbReference type="CDD" id="cd00009">
    <property type="entry name" value="AAA"/>
    <property type="match status" value="1"/>
</dbReference>
<sequence length="280" mass="31457">MQVPQKIGTVLNSQIVSGMRWHDEVRDCPLHGQYLGRVILVGGEKVCDGPCPECLKIRQIKDAQKREEELRRAKAEAETRRLQDAIGRACIPDDFKDKTFDSFIASTENQQRNLSLCRRYSDNWKKVRENGYSLLMFGNPGTGKSHLACSIIRSLLPGITALYVRVPDVISYVRSQWRADAEESEHAAKRRFIDLDLLVLDEIGVQAGTANEQSILFQIIDGRLSENRPTIFLTNLMPRALAEVLGDRVMDRINGKSYAMQFIGGSYRKAPAVGDIFGSA</sequence>
<reference evidence="3" key="1">
    <citation type="journal article" date="2021" name="Proc. Natl. Acad. Sci. U.S.A.">
        <title>A Catalog of Tens of Thousands of Viruses from Human Metagenomes Reveals Hidden Associations with Chronic Diseases.</title>
        <authorList>
            <person name="Tisza M.J."/>
            <person name="Buck C.B."/>
        </authorList>
    </citation>
    <scope>NUCLEOTIDE SEQUENCE</scope>
    <source>
        <strain evidence="3">CteBs22</strain>
    </source>
</reference>
<dbReference type="Gene3D" id="3.40.50.300">
    <property type="entry name" value="P-loop containing nucleotide triphosphate hydrolases"/>
    <property type="match status" value="1"/>
</dbReference>
<dbReference type="PANTHER" id="PTHR30050:SF4">
    <property type="entry name" value="ATP-BINDING PROTEIN RV3427C IN INSERTION SEQUENCE-RELATED"/>
    <property type="match status" value="1"/>
</dbReference>
<dbReference type="SUPFAM" id="SSF52540">
    <property type="entry name" value="P-loop containing nucleoside triphosphate hydrolases"/>
    <property type="match status" value="1"/>
</dbReference>
<protein>
    <submittedName>
        <fullName evidence="3">Replicative helicase</fullName>
    </submittedName>
</protein>
<dbReference type="EMBL" id="BK015784">
    <property type="protein sequence ID" value="DAE24755.1"/>
    <property type="molecule type" value="Genomic_DNA"/>
</dbReference>
<keyword evidence="3" id="KW-0547">Nucleotide-binding</keyword>
<evidence type="ECO:0000256" key="1">
    <source>
        <dbReference type="SAM" id="Coils"/>
    </source>
</evidence>
<feature type="coiled-coil region" evidence="1">
    <location>
        <begin position="58"/>
        <end position="85"/>
    </location>
</feature>
<dbReference type="InterPro" id="IPR003593">
    <property type="entry name" value="AAA+_ATPase"/>
</dbReference>
<name>A0A8S5R0X8_9CAUD</name>
<evidence type="ECO:0000313" key="3">
    <source>
        <dbReference type="EMBL" id="DAE24755.1"/>
    </source>
</evidence>
<accession>A0A8S5R0X8</accession>
<proteinExistence type="predicted"/>
<evidence type="ECO:0000259" key="2">
    <source>
        <dbReference type="SMART" id="SM00382"/>
    </source>
</evidence>
<keyword evidence="1" id="KW-0175">Coiled coil</keyword>
<dbReference type="InterPro" id="IPR027417">
    <property type="entry name" value="P-loop_NTPase"/>
</dbReference>
<dbReference type="InterPro" id="IPR002611">
    <property type="entry name" value="IstB_ATP-bd"/>
</dbReference>
<dbReference type="Pfam" id="PF01695">
    <property type="entry name" value="IstB_IS21"/>
    <property type="match status" value="1"/>
</dbReference>
<keyword evidence="3" id="KW-0347">Helicase</keyword>